<evidence type="ECO:0000313" key="2">
    <source>
        <dbReference type="Proteomes" id="UP000823882"/>
    </source>
</evidence>
<dbReference type="Proteomes" id="UP000823882">
    <property type="component" value="Unassembled WGS sequence"/>
</dbReference>
<organism evidence="1 2">
    <name type="scientific">Candidatus Intestinimonas pullistercoris</name>
    <dbReference type="NCBI Taxonomy" id="2838623"/>
    <lineage>
        <taxon>Bacteria</taxon>
        <taxon>Bacillati</taxon>
        <taxon>Bacillota</taxon>
        <taxon>Clostridia</taxon>
        <taxon>Eubacteriales</taxon>
        <taxon>Intestinimonas</taxon>
    </lineage>
</organism>
<dbReference type="EMBL" id="DWWJ01000104">
    <property type="protein sequence ID" value="HJC41083.1"/>
    <property type="molecule type" value="Genomic_DNA"/>
</dbReference>
<reference evidence="1" key="1">
    <citation type="journal article" date="2021" name="PeerJ">
        <title>Extensive microbial diversity within the chicken gut microbiome revealed by metagenomics and culture.</title>
        <authorList>
            <person name="Gilroy R."/>
            <person name="Ravi A."/>
            <person name="Getino M."/>
            <person name="Pursley I."/>
            <person name="Horton D.L."/>
            <person name="Alikhan N.F."/>
            <person name="Baker D."/>
            <person name="Gharbi K."/>
            <person name="Hall N."/>
            <person name="Watson M."/>
            <person name="Adriaenssens E.M."/>
            <person name="Foster-Nyarko E."/>
            <person name="Jarju S."/>
            <person name="Secka A."/>
            <person name="Antonio M."/>
            <person name="Oren A."/>
            <person name="Chaudhuri R.R."/>
            <person name="La Ragione R."/>
            <person name="Hildebrand F."/>
            <person name="Pallen M.J."/>
        </authorList>
    </citation>
    <scope>NUCLEOTIDE SEQUENCE</scope>
    <source>
        <strain evidence="1">CHK186-1790</strain>
    </source>
</reference>
<comment type="caution">
    <text evidence="1">The sequence shown here is derived from an EMBL/GenBank/DDBJ whole genome shotgun (WGS) entry which is preliminary data.</text>
</comment>
<sequence>MRKVLPAAGLCILAALVEMACFLAWPREERGYGLFRWDDTLLEEGALQDLEAGIREAEVTELYQVFPEDLLASGQAGLFLQRMGKSNVTVFALVGEAEWALDPEAGALLQKLEEIAAYNAGQKEANWIAGVMVDVEPHTLDAWEAGGEARRALMESYLSGLRAAYAFARSHSLTLWVCVPNYYDTACPQVLEALVSGACDGVAVMNYDRRDEYGQMAAEVALAERYGKGVRCIYELQEPGQHGLEEIHTYAGAGLEALWQSAEELEAAFGYEGLGFAYHYDEPLRELLAEL</sequence>
<proteinExistence type="predicted"/>
<accession>A0A9D2SZ28</accession>
<dbReference type="AlphaFoldDB" id="A0A9D2SZ28"/>
<reference evidence="1" key="2">
    <citation type="submission" date="2021-04" db="EMBL/GenBank/DDBJ databases">
        <authorList>
            <person name="Gilroy R."/>
        </authorList>
    </citation>
    <scope>NUCLEOTIDE SEQUENCE</scope>
    <source>
        <strain evidence="1">CHK186-1790</strain>
    </source>
</reference>
<protein>
    <submittedName>
        <fullName evidence="1">Uncharacterized protein</fullName>
    </submittedName>
</protein>
<evidence type="ECO:0000313" key="1">
    <source>
        <dbReference type="EMBL" id="HJC41083.1"/>
    </source>
</evidence>
<gene>
    <name evidence="1" type="ORF">H9701_05970</name>
</gene>
<name>A0A9D2SZ28_9FIRM</name>